<keyword evidence="2" id="KW-1185">Reference proteome</keyword>
<dbReference type="GeneID" id="35382724"/>
<sequence length="106" mass="12694">MPSINEINAISEHRFCDMMPSRYAQKFTISNIICADMPVIKINNIIFADMPVIKINNAPKVYNNTTFIKYIPIYKTSPNFYIHKRNKILYSNNKNRNQFKRKRYIW</sequence>
<organism evidence="1">
    <name type="scientific">Orpheovirus IHUMI-LCC2</name>
    <dbReference type="NCBI Taxonomy" id="2023057"/>
    <lineage>
        <taxon>Viruses</taxon>
        <taxon>Varidnaviria</taxon>
        <taxon>Bamfordvirae</taxon>
        <taxon>Nucleocytoviricota</taxon>
        <taxon>Megaviricetes</taxon>
        <taxon>Pimascovirales</taxon>
        <taxon>Ocovirineae</taxon>
        <taxon>Orpheoviridae</taxon>
        <taxon>Alphaorpheovirus</taxon>
        <taxon>Alphaorpheovirus massiliense</taxon>
    </lineage>
</organism>
<dbReference type="EMBL" id="LT906555">
    <property type="protein sequence ID" value="SNW62791.1"/>
    <property type="molecule type" value="Genomic_DNA"/>
</dbReference>
<name>A0A2I2L5K0_9VIRU</name>
<evidence type="ECO:0000313" key="2">
    <source>
        <dbReference type="Proteomes" id="UP000236316"/>
    </source>
</evidence>
<protein>
    <submittedName>
        <fullName evidence="1">Uncharacterized protein</fullName>
    </submittedName>
</protein>
<dbReference type="Proteomes" id="UP000236316">
    <property type="component" value="Segment"/>
</dbReference>
<dbReference type="KEGG" id="vg:35382724"/>
<dbReference type="RefSeq" id="YP_009449093.1">
    <property type="nucleotide sequence ID" value="NC_036594.1"/>
</dbReference>
<evidence type="ECO:0000313" key="1">
    <source>
        <dbReference type="EMBL" id="SNW62791.1"/>
    </source>
</evidence>
<proteinExistence type="predicted"/>
<gene>
    <name evidence="1" type="ORF">ORPV_887</name>
</gene>
<accession>A0A2I2L5K0</accession>
<reference evidence="1" key="1">
    <citation type="submission" date="2017-08" db="EMBL/GenBank/DDBJ databases">
        <authorList>
            <consortium name="Urmite Genomes"/>
        </authorList>
    </citation>
    <scope>NUCLEOTIDE SEQUENCE [LARGE SCALE GENOMIC DNA]</scope>
    <source>
        <strain evidence="1">IHUMI-LCC2</strain>
    </source>
</reference>